<accession>A0A099P4W1</accession>
<keyword evidence="2" id="KW-0472">Membrane</keyword>
<gene>
    <name evidence="5" type="ORF">JL09_g911</name>
</gene>
<dbReference type="VEuPathDB" id="FungiDB:C5L36_0A01640"/>
<dbReference type="EMBL" id="JQFK01000005">
    <property type="protein sequence ID" value="KGK39945.1"/>
    <property type="molecule type" value="Genomic_DNA"/>
</dbReference>
<dbReference type="GO" id="GO:0032585">
    <property type="term" value="C:multivesicular body membrane"/>
    <property type="evidence" value="ECO:0007669"/>
    <property type="project" value="UniProtKB-SubCell"/>
</dbReference>
<dbReference type="AlphaFoldDB" id="A0A099P4W1"/>
<dbReference type="HOGENOM" id="CLU_014574_0_0_1"/>
<protein>
    <recommendedName>
        <fullName evidence="2">Vacuolar fusion protein MON1</fullName>
    </recommendedName>
</protein>
<evidence type="ECO:0000256" key="1">
    <source>
        <dbReference type="ARBA" id="ARBA00008968"/>
    </source>
</evidence>
<comment type="similarity">
    <text evidence="1 2">Belongs to the MON1/SAND family.</text>
</comment>
<evidence type="ECO:0000259" key="4">
    <source>
        <dbReference type="Pfam" id="PF19037"/>
    </source>
</evidence>
<dbReference type="InterPro" id="IPR004353">
    <property type="entry name" value="Mon1"/>
</dbReference>
<keyword evidence="2" id="KW-0813">Transport</keyword>
<dbReference type="PANTHER" id="PTHR13027">
    <property type="entry name" value="SAND PROTEIN-RELATED"/>
    <property type="match status" value="1"/>
</dbReference>
<comment type="subcellular location">
    <subcellularLocation>
        <location evidence="2">Endosome</location>
        <location evidence="2">Multivesicular body membrane</location>
        <topology evidence="2">Peripheral membrane protein</topology>
    </subcellularLocation>
    <subcellularLocation>
        <location evidence="2">Prevacuolar compartment membrane</location>
        <topology evidence="2">Peripheral membrane protein</topology>
    </subcellularLocation>
    <subcellularLocation>
        <location evidence="2">Vacuole membrane</location>
        <topology evidence="2">Peripheral membrane protein</topology>
    </subcellularLocation>
</comment>
<dbReference type="GO" id="GO:0006623">
    <property type="term" value="P:protein targeting to vacuole"/>
    <property type="evidence" value="ECO:0007669"/>
    <property type="project" value="UniProtKB-UniRule"/>
</dbReference>
<evidence type="ECO:0000256" key="2">
    <source>
        <dbReference type="RuleBase" id="RU367048"/>
    </source>
</evidence>
<evidence type="ECO:0000259" key="3">
    <source>
        <dbReference type="Pfam" id="PF19036"/>
    </source>
</evidence>
<dbReference type="Pfam" id="PF19037">
    <property type="entry name" value="Fuz_longin_2"/>
    <property type="match status" value="1"/>
</dbReference>
<dbReference type="InterPro" id="IPR043971">
    <property type="entry name" value="FUZ/MON1/HPS1_longin_2"/>
</dbReference>
<feature type="domain" description="FUZ/MON1/HPS1 first Longin" evidence="3">
    <location>
        <begin position="161"/>
        <end position="291"/>
    </location>
</feature>
<dbReference type="GO" id="GO:0016192">
    <property type="term" value="P:vesicle-mediated transport"/>
    <property type="evidence" value="ECO:0007669"/>
    <property type="project" value="InterPro"/>
</dbReference>
<dbReference type="GO" id="GO:0000329">
    <property type="term" value="C:fungal-type vacuole membrane"/>
    <property type="evidence" value="ECO:0007669"/>
    <property type="project" value="TreeGrafter"/>
</dbReference>
<dbReference type="eggNOG" id="KOG0997">
    <property type="taxonomic scope" value="Eukaryota"/>
</dbReference>
<name>A0A099P4W1_PICKU</name>
<dbReference type="Pfam" id="PF19036">
    <property type="entry name" value="Fuz_longin_1"/>
    <property type="match status" value="1"/>
</dbReference>
<keyword evidence="2" id="KW-0926">Vacuole</keyword>
<keyword evidence="2" id="KW-0967">Endosome</keyword>
<feature type="domain" description="FUZ/MON1/HPS1 second Longin" evidence="4">
    <location>
        <begin position="336"/>
        <end position="468"/>
    </location>
</feature>
<sequence>MNGEIGTSPLEFRDDYFAAALSSDDSEESTSLGSNFHGLENACITDGKLRKQKSIISLNDTNRKGILFNNIRTEPTSGLNLENASVRAPKNDEPEDTSLNLLDDSFSILLENNMNDVHSDRDDTLVGRVPSKTGFPYESIKDLEKSDENDDPNEFFKRRQQFFILSTAGKPIYSMHGSYELLVVYSGVIQTIVSFYKYPTKEENQESIKCITLKDAKTTKPLKFVFLDRSPLILLTIIKESDATQLELEQQLDFLYSFIISALSKPYIDKIFNKYPNFDLRNLLGQTDLLTLDSICEDLSNNTNVSQILGGLQTLRMHSSARLKLERKLIGHRTSNLLYGLIIGPDQKLISIVRPKRHTLHTSDLMILFEMIYNTNTFKSKNDEDEKLRIVTNETFWIPLCLPKFNSSGHLYTLIQFHQLYDERFFKLHDIKMNDSAQIDEDSTKIGIVLMSPFKESFSELKSISNAISKDILFDRSIYCDIWKGVTAKGRLVVEKILPDQTKKSMNSGISAKLTVSSIMNTLSFQNDERPEDQIMESSDASGEMIHFSAKNKQLVQCIFPESFSFDIKENHIRRNILEIYKYLRRRLQFVSSDLYVLEEDNKSVSDLEGLGSFKNNIVYEKWINEGHGEIIVGFGYKAGPYEIMIIAKGDKFDESTMIKYSIKILKWCRKQQRTIFIS</sequence>
<comment type="function">
    <text evidence="2">Required for multiple vacuole delivery pathways including the cytoplasm to vacuole transport (Cvt), autophagy, pexophagy and endocytosis.</text>
</comment>
<dbReference type="GO" id="GO:0035658">
    <property type="term" value="C:Mon1-Ccz1 complex"/>
    <property type="evidence" value="ECO:0007669"/>
    <property type="project" value="TreeGrafter"/>
</dbReference>
<evidence type="ECO:0000313" key="6">
    <source>
        <dbReference type="Proteomes" id="UP000029867"/>
    </source>
</evidence>
<reference evidence="6" key="1">
    <citation type="journal article" date="2014" name="Microb. Cell Fact.">
        <title>Exploiting Issatchenkia orientalis SD108 for succinic acid production.</title>
        <authorList>
            <person name="Xiao H."/>
            <person name="Shao Z."/>
            <person name="Jiang Y."/>
            <person name="Dole S."/>
            <person name="Zhao H."/>
        </authorList>
    </citation>
    <scope>NUCLEOTIDE SEQUENCE [LARGE SCALE GENOMIC DNA]</scope>
    <source>
        <strain evidence="6">SD108</strain>
    </source>
</reference>
<dbReference type="PRINTS" id="PR01546">
    <property type="entry name" value="YEAST73DUF"/>
</dbReference>
<proteinExistence type="inferred from homology"/>
<keyword evidence="2" id="KW-0072">Autophagy</keyword>
<comment type="caution">
    <text evidence="5">The sequence shown here is derived from an EMBL/GenBank/DDBJ whole genome shotgun (WGS) entry which is preliminary data.</text>
</comment>
<dbReference type="Proteomes" id="UP000029867">
    <property type="component" value="Unassembled WGS sequence"/>
</dbReference>
<dbReference type="InterPro" id="IPR043972">
    <property type="entry name" value="FUZ/MON1/HPS1_longin_1"/>
</dbReference>
<evidence type="ECO:0000313" key="5">
    <source>
        <dbReference type="EMBL" id="KGK39945.1"/>
    </source>
</evidence>
<organism evidence="5 6">
    <name type="scientific">Pichia kudriavzevii</name>
    <name type="common">Yeast</name>
    <name type="synonym">Issatchenkia orientalis</name>
    <dbReference type="NCBI Taxonomy" id="4909"/>
    <lineage>
        <taxon>Eukaryota</taxon>
        <taxon>Fungi</taxon>
        <taxon>Dikarya</taxon>
        <taxon>Ascomycota</taxon>
        <taxon>Saccharomycotina</taxon>
        <taxon>Pichiomycetes</taxon>
        <taxon>Pichiales</taxon>
        <taxon>Pichiaceae</taxon>
        <taxon>Pichia</taxon>
    </lineage>
</organism>
<keyword evidence="2" id="KW-0653">Protein transport</keyword>
<dbReference type="PANTHER" id="PTHR13027:SF7">
    <property type="entry name" value="VACUOLAR FUSION PROTEIN MON1 HOMOLOG"/>
    <property type="match status" value="1"/>
</dbReference>
<dbReference type="GO" id="GO:0006914">
    <property type="term" value="P:autophagy"/>
    <property type="evidence" value="ECO:0007669"/>
    <property type="project" value="UniProtKB-UniRule"/>
</dbReference>